<dbReference type="SMART" id="SM00228">
    <property type="entry name" value="PDZ"/>
    <property type="match status" value="1"/>
</dbReference>
<dbReference type="SUPFAM" id="SSF52096">
    <property type="entry name" value="ClpP/crotonase"/>
    <property type="match status" value="1"/>
</dbReference>
<dbReference type="GO" id="GO:0030288">
    <property type="term" value="C:outer membrane-bounded periplasmic space"/>
    <property type="evidence" value="ECO:0007669"/>
    <property type="project" value="TreeGrafter"/>
</dbReference>
<evidence type="ECO:0000256" key="4">
    <source>
        <dbReference type="ARBA" id="ARBA00022825"/>
    </source>
</evidence>
<dbReference type="Pfam" id="PF00595">
    <property type="entry name" value="PDZ"/>
    <property type="match status" value="1"/>
</dbReference>
<protein>
    <submittedName>
        <fullName evidence="9">Carboxyl-terminal processing protease</fullName>
    </submittedName>
</protein>
<feature type="coiled-coil region" evidence="6">
    <location>
        <begin position="179"/>
        <end position="209"/>
    </location>
</feature>
<evidence type="ECO:0000256" key="3">
    <source>
        <dbReference type="ARBA" id="ARBA00022801"/>
    </source>
</evidence>
<keyword evidence="2 5" id="KW-0645">Protease</keyword>
<comment type="similarity">
    <text evidence="1 5">Belongs to the peptidase S41A family.</text>
</comment>
<keyword evidence="10" id="KW-1185">Reference proteome</keyword>
<dbReference type="Pfam" id="PF17804">
    <property type="entry name" value="TSP_NTD"/>
    <property type="match status" value="1"/>
</dbReference>
<dbReference type="InterPro" id="IPR029045">
    <property type="entry name" value="ClpP/crotonase-like_dom_sf"/>
</dbReference>
<reference evidence="9 10" key="1">
    <citation type="submission" date="2017-05" db="EMBL/GenBank/DDBJ databases">
        <authorList>
            <person name="Varghese N."/>
            <person name="Submissions S."/>
        </authorList>
    </citation>
    <scope>NUCLEOTIDE SEQUENCE [LARGE SCALE GENOMIC DNA]</scope>
    <source>
        <strain evidence="9 10">DSM 21342</strain>
    </source>
</reference>
<dbReference type="InterPro" id="IPR001478">
    <property type="entry name" value="PDZ"/>
</dbReference>
<dbReference type="Proteomes" id="UP000315971">
    <property type="component" value="Unassembled WGS sequence"/>
</dbReference>
<evidence type="ECO:0000256" key="5">
    <source>
        <dbReference type="RuleBase" id="RU004404"/>
    </source>
</evidence>
<keyword evidence="4 5" id="KW-0720">Serine protease</keyword>
<dbReference type="GO" id="GO:0004175">
    <property type="term" value="F:endopeptidase activity"/>
    <property type="evidence" value="ECO:0007669"/>
    <property type="project" value="TreeGrafter"/>
</dbReference>
<dbReference type="NCBIfam" id="TIGR00225">
    <property type="entry name" value="prc"/>
    <property type="match status" value="1"/>
</dbReference>
<evidence type="ECO:0000259" key="8">
    <source>
        <dbReference type="PROSITE" id="PS50106"/>
    </source>
</evidence>
<dbReference type="InterPro" id="IPR005151">
    <property type="entry name" value="Tail-specific_protease"/>
</dbReference>
<evidence type="ECO:0000256" key="2">
    <source>
        <dbReference type="ARBA" id="ARBA00022670"/>
    </source>
</evidence>
<feature type="chain" id="PRO_5022136260" evidence="7">
    <location>
        <begin position="20"/>
        <end position="685"/>
    </location>
</feature>
<evidence type="ECO:0000256" key="1">
    <source>
        <dbReference type="ARBA" id="ARBA00009179"/>
    </source>
</evidence>
<dbReference type="GO" id="GO:0006508">
    <property type="term" value="P:proteolysis"/>
    <property type="evidence" value="ECO:0007669"/>
    <property type="project" value="UniProtKB-KW"/>
</dbReference>
<feature type="signal peptide" evidence="7">
    <location>
        <begin position="1"/>
        <end position="19"/>
    </location>
</feature>
<dbReference type="InterPro" id="IPR040573">
    <property type="entry name" value="TSP_N"/>
</dbReference>
<dbReference type="OrthoDB" id="9812068at2"/>
<evidence type="ECO:0000256" key="7">
    <source>
        <dbReference type="SAM" id="SignalP"/>
    </source>
</evidence>
<keyword evidence="3 5" id="KW-0378">Hydrolase</keyword>
<accession>A0A521C0B5</accession>
<dbReference type="RefSeq" id="WP_142602367.1">
    <property type="nucleotide sequence ID" value="NZ_FXSZ01000003.1"/>
</dbReference>
<name>A0A521C0B5_9SPHI</name>
<gene>
    <name evidence="9" type="ORF">SAMN06265350_10393</name>
</gene>
<dbReference type="InterPro" id="IPR004447">
    <property type="entry name" value="Peptidase_S41A"/>
</dbReference>
<feature type="domain" description="PDZ" evidence="8">
    <location>
        <begin position="239"/>
        <end position="310"/>
    </location>
</feature>
<dbReference type="EMBL" id="FXSZ01000003">
    <property type="protein sequence ID" value="SMO52818.1"/>
    <property type="molecule type" value="Genomic_DNA"/>
</dbReference>
<dbReference type="GO" id="GO:0008236">
    <property type="term" value="F:serine-type peptidase activity"/>
    <property type="evidence" value="ECO:0007669"/>
    <property type="project" value="UniProtKB-KW"/>
</dbReference>
<evidence type="ECO:0000313" key="9">
    <source>
        <dbReference type="EMBL" id="SMO52818.1"/>
    </source>
</evidence>
<dbReference type="SUPFAM" id="SSF50156">
    <property type="entry name" value="PDZ domain-like"/>
    <property type="match status" value="1"/>
</dbReference>
<evidence type="ECO:0000256" key="6">
    <source>
        <dbReference type="SAM" id="Coils"/>
    </source>
</evidence>
<dbReference type="Gene3D" id="3.90.226.10">
    <property type="entry name" value="2-enoyl-CoA Hydratase, Chain A, domain 1"/>
    <property type="match status" value="1"/>
</dbReference>
<evidence type="ECO:0000313" key="10">
    <source>
        <dbReference type="Proteomes" id="UP000315971"/>
    </source>
</evidence>
<dbReference type="GO" id="GO:0007165">
    <property type="term" value="P:signal transduction"/>
    <property type="evidence" value="ECO:0007669"/>
    <property type="project" value="TreeGrafter"/>
</dbReference>
<dbReference type="Pfam" id="PF11818">
    <property type="entry name" value="DUF3340"/>
    <property type="match status" value="1"/>
</dbReference>
<dbReference type="PANTHER" id="PTHR32060">
    <property type="entry name" value="TAIL-SPECIFIC PROTEASE"/>
    <property type="match status" value="1"/>
</dbReference>
<dbReference type="AlphaFoldDB" id="A0A521C0B5"/>
<dbReference type="InterPro" id="IPR036034">
    <property type="entry name" value="PDZ_sf"/>
</dbReference>
<dbReference type="Gene3D" id="2.30.42.10">
    <property type="match status" value="1"/>
</dbReference>
<sequence>MIKRLLSIALAVTITSCQASVPNKLADNVSSGKFNLQPEPQHFLVSKIITGAIANYHYKKVKIDDSLSTKIFDKYLDNLDGSRTTLLSSDIKDFEKYRYQIDDELESGDLSAAYFIYNRYADRLSERIDYALATLKGKLNLDSNDVYVIDREKAPWINTTQEINDYWNKRVRYEFISQKLQSKDEKKALEILVKRYENLKVQLNKLKSEDVFESFMNSFSETVEPHTLYLSPRSSADFKINMSKALEGIGASLRTENDYVKIINLTKGGPAEKSKMLHPNDRIVAVGQGKDGEFEDIVGWRIDDAVAKIRGPKGSTVRLQILPSGAELNSTPKTVVLVRDKVILEEQKTQSEVKEVTYNGAKYKIGVISIPDFYIDWDAMRRGDPNYNTTSGDVKKALLKLKAAGVNGIVIDLRNNGGGALKEAIELSGLFIKTGPVVQVREASGKVEVNEDKNPEEVYTGPMTVLINRFSASASEIFAAAMQDYQRAVIVGEQSYGKGTVQTAVSLNELVNKDQDLGQLNLTIAKFYRISGGSTQHKGVTPDIQFPSMFPASEFGESSEPTALPWDQIAPAKYTPVANLKPIDAQLVADHQKRMEANPEYKYLLEDIKEVEKARTQKSVVLNEDELKKEREVKEAEDLERYNRRRVVQGLKPIAKGADRSPLNNDYIKDESLQITSELVSKSKS</sequence>
<dbReference type="PROSITE" id="PS50106">
    <property type="entry name" value="PDZ"/>
    <property type="match status" value="1"/>
</dbReference>
<dbReference type="FunFam" id="3.90.226.10:FF:000090">
    <property type="entry name" value="Tail-specific protease"/>
    <property type="match status" value="1"/>
</dbReference>
<dbReference type="CDD" id="cd07560">
    <property type="entry name" value="Peptidase_S41_CPP"/>
    <property type="match status" value="1"/>
</dbReference>
<dbReference type="SMART" id="SM00245">
    <property type="entry name" value="TSPc"/>
    <property type="match status" value="1"/>
</dbReference>
<dbReference type="PANTHER" id="PTHR32060:SF22">
    <property type="entry name" value="CARBOXYL-TERMINAL-PROCESSING PEPTIDASE 3, CHLOROPLASTIC"/>
    <property type="match status" value="1"/>
</dbReference>
<dbReference type="InterPro" id="IPR020992">
    <property type="entry name" value="Tail_Prtase_C"/>
</dbReference>
<organism evidence="9 10">
    <name type="scientific">Solitalea koreensis</name>
    <dbReference type="NCBI Taxonomy" id="543615"/>
    <lineage>
        <taxon>Bacteria</taxon>
        <taxon>Pseudomonadati</taxon>
        <taxon>Bacteroidota</taxon>
        <taxon>Sphingobacteriia</taxon>
        <taxon>Sphingobacteriales</taxon>
        <taxon>Sphingobacteriaceae</taxon>
        <taxon>Solitalea</taxon>
    </lineage>
</organism>
<dbReference type="Pfam" id="PF03572">
    <property type="entry name" value="Peptidase_S41"/>
    <property type="match status" value="1"/>
</dbReference>
<keyword evidence="6" id="KW-0175">Coiled coil</keyword>
<dbReference type="CDD" id="cd06782">
    <property type="entry name" value="cpPDZ_CPP-like"/>
    <property type="match status" value="1"/>
</dbReference>
<proteinExistence type="inferred from homology"/>
<dbReference type="PROSITE" id="PS51257">
    <property type="entry name" value="PROKAR_LIPOPROTEIN"/>
    <property type="match status" value="1"/>
</dbReference>
<keyword evidence="7" id="KW-0732">Signal</keyword>